<sequence length="207" mass="23437">MHLHLKQRVRNMSPEVAATWQAWSAVVQAGGSIAAIAFAIWIANRQHEQNIELVRDERRRTEEQDRRRDEAIREMARDAIDIVTEALEAAHRDHGRAKALAYEGAEASKIDVAADIMAASFRGLESAAGIVIWQFDELKVVYQTAGATPAIFHFHTSASLADIKQVANRVTRMLENHNYAYIQFELEPIIQELYGFQASITEHFKQL</sequence>
<keyword evidence="2" id="KW-0812">Transmembrane</keyword>
<organism evidence="3 4">
    <name type="scientific">Xanthomonas campestris pv. phaseoli</name>
    <dbReference type="NCBI Taxonomy" id="317013"/>
    <lineage>
        <taxon>Bacteria</taxon>
        <taxon>Pseudomonadati</taxon>
        <taxon>Pseudomonadota</taxon>
        <taxon>Gammaproteobacteria</taxon>
        <taxon>Lysobacterales</taxon>
        <taxon>Lysobacteraceae</taxon>
        <taxon>Xanthomonas</taxon>
    </lineage>
</organism>
<evidence type="ECO:0000256" key="1">
    <source>
        <dbReference type="SAM" id="Coils"/>
    </source>
</evidence>
<evidence type="ECO:0000313" key="4">
    <source>
        <dbReference type="Proteomes" id="UP000234345"/>
    </source>
</evidence>
<comment type="caution">
    <text evidence="3">The sequence shown here is derived from an EMBL/GenBank/DDBJ whole genome shotgun (WGS) entry which is preliminary data.</text>
</comment>
<proteinExistence type="predicted"/>
<keyword evidence="2" id="KW-0472">Membrane</keyword>
<dbReference type="EMBL" id="OCZC01000072">
    <property type="protein sequence ID" value="SOO25348.1"/>
    <property type="molecule type" value="Genomic_DNA"/>
</dbReference>
<keyword evidence="1" id="KW-0175">Coiled coil</keyword>
<name>A0A7Z7J448_XANCH</name>
<protein>
    <submittedName>
        <fullName evidence="3">Uncharacterized protein</fullName>
    </submittedName>
</protein>
<feature type="transmembrane region" description="Helical" evidence="2">
    <location>
        <begin position="20"/>
        <end position="43"/>
    </location>
</feature>
<keyword evidence="2" id="KW-1133">Transmembrane helix</keyword>
<evidence type="ECO:0000313" key="3">
    <source>
        <dbReference type="EMBL" id="SOO25348.1"/>
    </source>
</evidence>
<dbReference type="AlphaFoldDB" id="A0A7Z7J448"/>
<dbReference type="Proteomes" id="UP000234345">
    <property type="component" value="Unassembled WGS sequence"/>
</dbReference>
<accession>A0A7Z7J448</accession>
<evidence type="ECO:0000256" key="2">
    <source>
        <dbReference type="SAM" id="Phobius"/>
    </source>
</evidence>
<gene>
    <name evidence="3" type="ORF">XFF6991_450024</name>
</gene>
<reference evidence="3 4" key="1">
    <citation type="submission" date="2017-10" db="EMBL/GenBank/DDBJ databases">
        <authorList>
            <person name="Regsiter A."/>
            <person name="William W."/>
        </authorList>
    </citation>
    <scope>NUCLEOTIDE SEQUENCE [LARGE SCALE GENOMIC DNA]</scope>
    <source>
        <strain evidence="3 4">CFBP6991</strain>
    </source>
</reference>
<feature type="coiled-coil region" evidence="1">
    <location>
        <begin position="44"/>
        <end position="74"/>
    </location>
</feature>